<dbReference type="EMBL" id="CM007900">
    <property type="protein sequence ID" value="OTG08850.1"/>
    <property type="molecule type" value="Genomic_DNA"/>
</dbReference>
<sequence>MVKVFEKSSYSISYEFTWNPSLHDFRIPPISTSHITPSLVAIIIETQPHEKLKNPTQES</sequence>
<reference evidence="2" key="2">
    <citation type="submission" date="2017-02" db="EMBL/GenBank/DDBJ databases">
        <title>Sunflower complete genome.</title>
        <authorList>
            <person name="Langlade N."/>
            <person name="Munos S."/>
        </authorList>
    </citation>
    <scope>NUCLEOTIDE SEQUENCE [LARGE SCALE GENOMIC DNA]</scope>
    <source>
        <tissue evidence="2">Leaves</tissue>
    </source>
</reference>
<reference evidence="1" key="3">
    <citation type="submission" date="2020-06" db="EMBL/GenBank/DDBJ databases">
        <title>Helianthus annuus Genome sequencing and assembly Release 2.</title>
        <authorList>
            <person name="Gouzy J."/>
            <person name="Langlade N."/>
            <person name="Munos S."/>
        </authorList>
    </citation>
    <scope>NUCLEOTIDE SEQUENCE</scope>
    <source>
        <tissue evidence="1">Leaves</tissue>
    </source>
</reference>
<accession>A0A251TCJ0</accession>
<dbReference type="Proteomes" id="UP000215914">
    <property type="component" value="Chromosome 11"/>
</dbReference>
<reference evidence="1 3" key="1">
    <citation type="journal article" date="2017" name="Nature">
        <title>The sunflower genome provides insights into oil metabolism, flowering and Asterid evolution.</title>
        <authorList>
            <person name="Badouin H."/>
            <person name="Gouzy J."/>
            <person name="Grassa C.J."/>
            <person name="Murat F."/>
            <person name="Staton S.E."/>
            <person name="Cottret L."/>
            <person name="Lelandais-Briere C."/>
            <person name="Owens G.L."/>
            <person name="Carrere S."/>
            <person name="Mayjonade B."/>
            <person name="Legrand L."/>
            <person name="Gill N."/>
            <person name="Kane N.C."/>
            <person name="Bowers J.E."/>
            <person name="Hubner S."/>
            <person name="Bellec A."/>
            <person name="Berard A."/>
            <person name="Berges H."/>
            <person name="Blanchet N."/>
            <person name="Boniface M.C."/>
            <person name="Brunel D."/>
            <person name="Catrice O."/>
            <person name="Chaidir N."/>
            <person name="Claudel C."/>
            <person name="Donnadieu C."/>
            <person name="Faraut T."/>
            <person name="Fievet G."/>
            <person name="Helmstetter N."/>
            <person name="King M."/>
            <person name="Knapp S.J."/>
            <person name="Lai Z."/>
            <person name="Le Paslier M.C."/>
            <person name="Lippi Y."/>
            <person name="Lorenzon L."/>
            <person name="Mandel J.R."/>
            <person name="Marage G."/>
            <person name="Marchand G."/>
            <person name="Marquand E."/>
            <person name="Bret-Mestries E."/>
            <person name="Morien E."/>
            <person name="Nambeesan S."/>
            <person name="Nguyen T."/>
            <person name="Pegot-Espagnet P."/>
            <person name="Pouilly N."/>
            <person name="Raftis F."/>
            <person name="Sallet E."/>
            <person name="Schiex T."/>
            <person name="Thomas J."/>
            <person name="Vandecasteele C."/>
            <person name="Vares D."/>
            <person name="Vear F."/>
            <person name="Vautrin S."/>
            <person name="Crespi M."/>
            <person name="Mangin B."/>
            <person name="Burke J.M."/>
            <person name="Salse J."/>
            <person name="Munos S."/>
            <person name="Vincourt P."/>
            <person name="Rieseberg L.H."/>
            <person name="Langlade N.B."/>
        </authorList>
    </citation>
    <scope>NUCLEOTIDE SEQUENCE [LARGE SCALE GENOMIC DNA]</scope>
    <source>
        <strain evidence="3">cv. SF193</strain>
        <tissue evidence="1">Leaves</tissue>
    </source>
</reference>
<keyword evidence="3" id="KW-1185">Reference proteome</keyword>
<organism evidence="2 3">
    <name type="scientific">Helianthus annuus</name>
    <name type="common">Common sunflower</name>
    <dbReference type="NCBI Taxonomy" id="4232"/>
    <lineage>
        <taxon>Eukaryota</taxon>
        <taxon>Viridiplantae</taxon>
        <taxon>Streptophyta</taxon>
        <taxon>Embryophyta</taxon>
        <taxon>Tracheophyta</taxon>
        <taxon>Spermatophyta</taxon>
        <taxon>Magnoliopsida</taxon>
        <taxon>eudicotyledons</taxon>
        <taxon>Gunneridae</taxon>
        <taxon>Pentapetalae</taxon>
        <taxon>asterids</taxon>
        <taxon>campanulids</taxon>
        <taxon>Asterales</taxon>
        <taxon>Asteraceae</taxon>
        <taxon>Asteroideae</taxon>
        <taxon>Heliantheae alliance</taxon>
        <taxon>Heliantheae</taxon>
        <taxon>Helianthus</taxon>
    </lineage>
</organism>
<proteinExistence type="predicted"/>
<name>A0A251TCJ0_HELAN</name>
<protein>
    <submittedName>
        <fullName evidence="2">Uncharacterized protein</fullName>
    </submittedName>
</protein>
<evidence type="ECO:0000313" key="1">
    <source>
        <dbReference type="EMBL" id="KAF5783542.1"/>
    </source>
</evidence>
<dbReference type="Gramene" id="mRNA:HanXRQr2_Chr11g0509131">
    <property type="protein sequence ID" value="CDS:HanXRQr2_Chr11g0509131.1"/>
    <property type="gene ID" value="HanXRQr2_Chr11g0509131"/>
</dbReference>
<evidence type="ECO:0000313" key="2">
    <source>
        <dbReference type="EMBL" id="OTG08850.1"/>
    </source>
</evidence>
<dbReference type="InParanoid" id="A0A251TCJ0"/>
<dbReference type="EMBL" id="MNCJ02000326">
    <property type="protein sequence ID" value="KAF5783542.1"/>
    <property type="molecule type" value="Genomic_DNA"/>
</dbReference>
<evidence type="ECO:0000313" key="3">
    <source>
        <dbReference type="Proteomes" id="UP000215914"/>
    </source>
</evidence>
<gene>
    <name evidence="2" type="ORF">HannXRQ_Chr11g0346281</name>
    <name evidence="1" type="ORF">HanXRQr2_Chr11g0509131</name>
</gene>
<dbReference type="AlphaFoldDB" id="A0A251TCJ0"/>